<gene>
    <name evidence="2" type="ORF">NIASO_00110</name>
</gene>
<evidence type="ECO:0000313" key="3">
    <source>
        <dbReference type="Proteomes" id="UP000003586"/>
    </source>
</evidence>
<dbReference type="KEGG" id="nso:NIASO_00110"/>
<dbReference type="AlphaFoldDB" id="W0F6C0"/>
<dbReference type="Proteomes" id="UP000003586">
    <property type="component" value="Chromosome"/>
</dbReference>
<organism evidence="2 3">
    <name type="scientific">Niabella soli DSM 19437</name>
    <dbReference type="NCBI Taxonomy" id="929713"/>
    <lineage>
        <taxon>Bacteria</taxon>
        <taxon>Pseudomonadati</taxon>
        <taxon>Bacteroidota</taxon>
        <taxon>Chitinophagia</taxon>
        <taxon>Chitinophagales</taxon>
        <taxon>Chitinophagaceae</taxon>
        <taxon>Niabella</taxon>
    </lineage>
</organism>
<accession>W0F6C0</accession>
<evidence type="ECO:0000256" key="1">
    <source>
        <dbReference type="SAM" id="SignalP"/>
    </source>
</evidence>
<feature type="signal peptide" evidence="1">
    <location>
        <begin position="1"/>
        <end position="37"/>
    </location>
</feature>
<dbReference type="STRING" id="929713.NIASO_00110"/>
<sequence length="288" mass="31752">MTFVVGVFKTLASNMSTYSKLLALVLFTLVFFSGVNAQEDKKTTVTVGVNYQNNLQYLGRVDSVKTPLIVPNARLSLKNGLYAEADGYLDLHSGKLDGGYIAVGYELSKDKWGMGVGVSKYFFDASSNIVKSDISTALEGYFYRDFNAVTFNIEPSYNFGDANDFVLGTGLSKDIEFGDSEGKFLLTPKLYLWLGSQNFVEEHYLRKGNGKGRGNGGTTVTSSDINKFTLMSVEASLPFSYTIHKKFKLLAEPLLAFPQNYKMLGGYYASSAYPNPIFIIKAGVAYIF</sequence>
<name>W0F6C0_9BACT</name>
<evidence type="ECO:0000313" key="2">
    <source>
        <dbReference type="EMBL" id="AHF17004.1"/>
    </source>
</evidence>
<dbReference type="EMBL" id="CP007035">
    <property type="protein sequence ID" value="AHF17004.1"/>
    <property type="molecule type" value="Genomic_DNA"/>
</dbReference>
<dbReference type="HOGENOM" id="CLU_939469_0_0_10"/>
<feature type="chain" id="PRO_5004789130" description="Outer membrane protein beta-barrel domain-containing protein" evidence="1">
    <location>
        <begin position="38"/>
        <end position="288"/>
    </location>
</feature>
<reference evidence="2 3" key="1">
    <citation type="submission" date="2013-12" db="EMBL/GenBank/DDBJ databases">
        <authorList>
            <consortium name="DOE Joint Genome Institute"/>
            <person name="Eisen J."/>
            <person name="Huntemann M."/>
            <person name="Han J."/>
            <person name="Chen A."/>
            <person name="Kyrpides N."/>
            <person name="Mavromatis K."/>
            <person name="Markowitz V."/>
            <person name="Palaniappan K."/>
            <person name="Ivanova N."/>
            <person name="Schaumberg A."/>
            <person name="Pati A."/>
            <person name="Liolios K."/>
            <person name="Nordberg H.P."/>
            <person name="Cantor M.N."/>
            <person name="Hua S.X."/>
            <person name="Woyke T."/>
        </authorList>
    </citation>
    <scope>NUCLEOTIDE SEQUENCE [LARGE SCALE GENOMIC DNA]</scope>
    <source>
        <strain evidence="3">DSM 19437</strain>
    </source>
</reference>
<proteinExistence type="predicted"/>
<evidence type="ECO:0008006" key="4">
    <source>
        <dbReference type="Google" id="ProtNLM"/>
    </source>
</evidence>
<keyword evidence="1" id="KW-0732">Signal</keyword>
<protein>
    <recommendedName>
        <fullName evidence="4">Outer membrane protein beta-barrel domain-containing protein</fullName>
    </recommendedName>
</protein>
<keyword evidence="3" id="KW-1185">Reference proteome</keyword>